<protein>
    <recommendedName>
        <fullName evidence="6">Ribosomal RNA small subunit methyltransferase I</fullName>
        <ecNumber evidence="6">2.1.1.198</ecNumber>
    </recommendedName>
    <alternativeName>
        <fullName evidence="6">16S rRNA 2'-O-ribose C1402 methyltransferase</fullName>
    </alternativeName>
    <alternativeName>
        <fullName evidence="6">rRNA (cytidine-2'-O-)-methyltransferase RsmI</fullName>
    </alternativeName>
</protein>
<dbReference type="HOGENOM" id="CLU_044779_1_0_9"/>
<dbReference type="PIRSF" id="PIRSF005917">
    <property type="entry name" value="MTase_YraL"/>
    <property type="match status" value="1"/>
</dbReference>
<dbReference type="PANTHER" id="PTHR46111">
    <property type="entry name" value="RIBOSOMAL RNA SMALL SUBUNIT METHYLTRANSFERASE I"/>
    <property type="match status" value="1"/>
</dbReference>
<dbReference type="eggNOG" id="COG0313">
    <property type="taxonomic scope" value="Bacteria"/>
</dbReference>
<dbReference type="Gene3D" id="3.30.950.10">
    <property type="entry name" value="Methyltransferase, Cobalt-precorrin-4 Transmethylase, Domain 2"/>
    <property type="match status" value="1"/>
</dbReference>
<dbReference type="RefSeq" id="WP_231856258.1">
    <property type="nucleotide sequence ID" value="NZ_CCSE01000001.1"/>
</dbReference>
<dbReference type="InterPro" id="IPR008189">
    <property type="entry name" value="rRNA_ssu_MeTfrase_I"/>
</dbReference>
<dbReference type="PANTHER" id="PTHR46111:SF1">
    <property type="entry name" value="RIBOSOMAL RNA SMALL SUBUNIT METHYLTRANSFERASE I"/>
    <property type="match status" value="1"/>
</dbReference>
<evidence type="ECO:0000256" key="2">
    <source>
        <dbReference type="ARBA" id="ARBA00022552"/>
    </source>
</evidence>
<dbReference type="STRING" id="1461582.BN1048_01785"/>
<gene>
    <name evidence="6 8" type="primary">rsmI</name>
    <name evidence="8" type="ORF">BN1048_01785</name>
</gene>
<evidence type="ECO:0000313" key="8">
    <source>
        <dbReference type="EMBL" id="CEA02630.1"/>
    </source>
</evidence>
<accession>A0A078M8Q7</accession>
<dbReference type="NCBIfam" id="TIGR00096">
    <property type="entry name" value="16S rRNA (cytidine(1402)-2'-O)-methyltransferase"/>
    <property type="match status" value="1"/>
</dbReference>
<dbReference type="InterPro" id="IPR000878">
    <property type="entry name" value="4pyrrol_Mease"/>
</dbReference>
<dbReference type="Proteomes" id="UP000044136">
    <property type="component" value="Unassembled WGS sequence"/>
</dbReference>
<dbReference type="AlphaFoldDB" id="A0A078M8Q7"/>
<proteinExistence type="inferred from homology"/>
<evidence type="ECO:0000259" key="7">
    <source>
        <dbReference type="Pfam" id="PF00590"/>
    </source>
</evidence>
<dbReference type="Gene3D" id="3.40.1010.10">
    <property type="entry name" value="Cobalt-precorrin-4 Transmethylase, Domain 1"/>
    <property type="match status" value="1"/>
</dbReference>
<keyword evidence="2 6" id="KW-0698">rRNA processing</keyword>
<evidence type="ECO:0000256" key="4">
    <source>
        <dbReference type="ARBA" id="ARBA00022679"/>
    </source>
</evidence>
<evidence type="ECO:0000256" key="6">
    <source>
        <dbReference type="HAMAP-Rule" id="MF_01877"/>
    </source>
</evidence>
<comment type="subcellular location">
    <subcellularLocation>
        <location evidence="6">Cytoplasm</location>
    </subcellularLocation>
</comment>
<feature type="domain" description="Tetrapyrrole methylase" evidence="7">
    <location>
        <begin position="1"/>
        <end position="200"/>
    </location>
</feature>
<comment type="function">
    <text evidence="6">Catalyzes the 2'-O-methylation of the ribose of cytidine 1402 (C1402) in 16S rRNA.</text>
</comment>
<evidence type="ECO:0000256" key="5">
    <source>
        <dbReference type="ARBA" id="ARBA00022691"/>
    </source>
</evidence>
<dbReference type="FunFam" id="3.40.1010.10:FF:000007">
    <property type="entry name" value="Ribosomal RNA small subunit methyltransferase I"/>
    <property type="match status" value="1"/>
</dbReference>
<reference evidence="8 9" key="1">
    <citation type="submission" date="2014-07" db="EMBL/GenBank/DDBJ databases">
        <authorList>
            <person name="Urmite Genomes Urmite Genomes"/>
        </authorList>
    </citation>
    <scope>NUCLEOTIDE SEQUENCE [LARGE SCALE GENOMIC DNA]</scope>
    <source>
        <strain evidence="8 9">13MG44_air</strain>
    </source>
</reference>
<dbReference type="EC" id="2.1.1.198" evidence="6"/>
<dbReference type="EMBL" id="CCSE01000001">
    <property type="protein sequence ID" value="CEA02630.1"/>
    <property type="molecule type" value="Genomic_DNA"/>
</dbReference>
<dbReference type="InterPro" id="IPR035996">
    <property type="entry name" value="4pyrrol_Methylase_sf"/>
</dbReference>
<dbReference type="SUPFAM" id="SSF53790">
    <property type="entry name" value="Tetrapyrrole methylase"/>
    <property type="match status" value="1"/>
</dbReference>
<dbReference type="GO" id="GO:0005737">
    <property type="term" value="C:cytoplasm"/>
    <property type="evidence" value="ECO:0007669"/>
    <property type="project" value="UniProtKB-SubCell"/>
</dbReference>
<comment type="similarity">
    <text evidence="6">Belongs to the methyltransferase superfamily. RsmI family.</text>
</comment>
<dbReference type="GO" id="GO:0070677">
    <property type="term" value="F:rRNA (cytosine-2'-O-)-methyltransferase activity"/>
    <property type="evidence" value="ECO:0007669"/>
    <property type="project" value="UniProtKB-UniRule"/>
</dbReference>
<evidence type="ECO:0000256" key="1">
    <source>
        <dbReference type="ARBA" id="ARBA00022490"/>
    </source>
</evidence>
<keyword evidence="1 6" id="KW-0963">Cytoplasm</keyword>
<keyword evidence="9" id="KW-1185">Reference proteome</keyword>
<dbReference type="FunFam" id="3.30.950.10:FF:000002">
    <property type="entry name" value="Ribosomal RNA small subunit methyltransferase I"/>
    <property type="match status" value="1"/>
</dbReference>
<dbReference type="CDD" id="cd11648">
    <property type="entry name" value="RsmI"/>
    <property type="match status" value="1"/>
</dbReference>
<keyword evidence="3 6" id="KW-0489">Methyltransferase</keyword>
<keyword evidence="4 6" id="KW-0808">Transferase</keyword>
<dbReference type="InterPro" id="IPR014777">
    <property type="entry name" value="4pyrrole_Mease_sub1"/>
</dbReference>
<organism evidence="8 9">
    <name type="scientific">Jeotgalicoccus saudimassiliensis</name>
    <dbReference type="NCBI Taxonomy" id="1461582"/>
    <lineage>
        <taxon>Bacteria</taxon>
        <taxon>Bacillati</taxon>
        <taxon>Bacillota</taxon>
        <taxon>Bacilli</taxon>
        <taxon>Bacillales</taxon>
        <taxon>Staphylococcaceae</taxon>
        <taxon>Jeotgalicoccus</taxon>
    </lineage>
</organism>
<evidence type="ECO:0000313" key="9">
    <source>
        <dbReference type="Proteomes" id="UP000044136"/>
    </source>
</evidence>
<keyword evidence="5 6" id="KW-0949">S-adenosyl-L-methionine</keyword>
<sequence length="270" mass="30615">MLYITGTPIGNLDDMSYRAVKTLEEADAILCEDTRITRKLTTHFNIDTPLKSYHDFNKEETTESIIEDIRDGKIYALVTDAGMPVISDPGFELVSRMQDEKLPYTVIPAASAFTMALVASGIPSYEFTYFGFLPKSASRQREKLSEIMHHKFTSVLYESPHRIKSLMTEISKVDSSRIVSISREITKKFEQHVRGTADEILAQLDNGIPLKGEFVVVIDNYKEEQSAFTGTPKDHVTELVEEGMRPKDAIKLVAELRGLKKQEVYNEFHK</sequence>
<dbReference type="HAMAP" id="MF_01877">
    <property type="entry name" value="16SrRNA_methyltr_I"/>
    <property type="match status" value="1"/>
</dbReference>
<evidence type="ECO:0000256" key="3">
    <source>
        <dbReference type="ARBA" id="ARBA00022603"/>
    </source>
</evidence>
<comment type="catalytic activity">
    <reaction evidence="6">
        <text>cytidine(1402) in 16S rRNA + S-adenosyl-L-methionine = 2'-O-methylcytidine(1402) in 16S rRNA + S-adenosyl-L-homocysteine + H(+)</text>
        <dbReference type="Rhea" id="RHEA:42924"/>
        <dbReference type="Rhea" id="RHEA-COMP:10285"/>
        <dbReference type="Rhea" id="RHEA-COMP:10286"/>
        <dbReference type="ChEBI" id="CHEBI:15378"/>
        <dbReference type="ChEBI" id="CHEBI:57856"/>
        <dbReference type="ChEBI" id="CHEBI:59789"/>
        <dbReference type="ChEBI" id="CHEBI:74495"/>
        <dbReference type="ChEBI" id="CHEBI:82748"/>
        <dbReference type="EC" id="2.1.1.198"/>
    </reaction>
</comment>
<dbReference type="Pfam" id="PF00590">
    <property type="entry name" value="TP_methylase"/>
    <property type="match status" value="1"/>
</dbReference>
<name>A0A078M8Q7_9STAP</name>
<dbReference type="InterPro" id="IPR014776">
    <property type="entry name" value="4pyrrole_Mease_sub2"/>
</dbReference>